<evidence type="ECO:0000313" key="2">
    <source>
        <dbReference type="EMBL" id="MBC1402055.1"/>
    </source>
</evidence>
<keyword evidence="1" id="KW-1133">Transmembrane helix</keyword>
<evidence type="ECO:0000313" key="3">
    <source>
        <dbReference type="EMBL" id="MBC1617531.1"/>
    </source>
</evidence>
<keyword evidence="1" id="KW-0812">Transmembrane</keyword>
<evidence type="ECO:0000256" key="1">
    <source>
        <dbReference type="SAM" id="Phobius"/>
    </source>
</evidence>
<feature type="transmembrane region" description="Helical" evidence="1">
    <location>
        <begin position="118"/>
        <end position="143"/>
    </location>
</feature>
<proteinExistence type="predicted"/>
<evidence type="ECO:0000313" key="5">
    <source>
        <dbReference type="Proteomes" id="UP000574104"/>
    </source>
</evidence>
<gene>
    <name evidence="2" type="ORF">HB836_10630</name>
    <name evidence="3" type="ORF">HB904_15140</name>
</gene>
<sequence length="295" mass="35269">MKDLFLYIKMIREYTDKTVNIPLTYVIFLLGIILFYCPEYNKLLNVSEWIPKKLQNIVLIPLNHVYDNLAVILGVLIVLFLVLFFVSYLPWWKVTPKERDFADNTTESWNIYSGIRRLLSIIVLLITYYWVYYFFLNTIFLTSHYTAFPVNPLIIESGDLADYLFSLNLVFLFCYIVRSLFLLKSKTDINSIEHNKLRRYIILNSFEYREESEEEFEIVLLKSKYLAKAEYLIVEAQKSRKEALFNPKWGEHKYIISKLKKSEIYYKVLNQSKDLSELIYHMDVLKDKKIVGKRM</sequence>
<organism evidence="2 4">
    <name type="scientific">Listeria booriae</name>
    <dbReference type="NCBI Taxonomy" id="1552123"/>
    <lineage>
        <taxon>Bacteria</taxon>
        <taxon>Bacillati</taxon>
        <taxon>Bacillota</taxon>
        <taxon>Bacilli</taxon>
        <taxon>Bacillales</taxon>
        <taxon>Listeriaceae</taxon>
        <taxon>Listeria</taxon>
    </lineage>
</organism>
<protein>
    <submittedName>
        <fullName evidence="2">Uncharacterized protein</fullName>
    </submittedName>
</protein>
<name>A0A841YNI9_9LIST</name>
<accession>A0A841YNI9</accession>
<dbReference type="RefSeq" id="WP_185406213.1">
    <property type="nucleotide sequence ID" value="NZ_JAARPT010000005.1"/>
</dbReference>
<feature type="transmembrane region" description="Helical" evidence="1">
    <location>
        <begin position="69"/>
        <end position="89"/>
    </location>
</feature>
<comment type="caution">
    <text evidence="2">The sequence shown here is derived from an EMBL/GenBank/DDBJ whole genome shotgun (WGS) entry which is preliminary data.</text>
</comment>
<dbReference type="EMBL" id="JAARPT010000005">
    <property type="protein sequence ID" value="MBC1402055.1"/>
    <property type="molecule type" value="Genomic_DNA"/>
</dbReference>
<reference evidence="4 5" key="1">
    <citation type="submission" date="2020-03" db="EMBL/GenBank/DDBJ databases">
        <title>Soil Listeria distribution.</title>
        <authorList>
            <person name="Liao J."/>
            <person name="Wiedmann M."/>
        </authorList>
    </citation>
    <scope>NUCLEOTIDE SEQUENCE [LARGE SCALE GENOMIC DNA]</scope>
    <source>
        <strain evidence="3 5">FSL L7-1299</strain>
        <strain evidence="2 4">FSL L7-1658</strain>
    </source>
</reference>
<dbReference type="EMBL" id="JAARSH010000011">
    <property type="protein sequence ID" value="MBC1617531.1"/>
    <property type="molecule type" value="Genomic_DNA"/>
</dbReference>
<evidence type="ECO:0000313" key="4">
    <source>
        <dbReference type="Proteomes" id="UP000544413"/>
    </source>
</evidence>
<dbReference type="AlphaFoldDB" id="A0A841YNI9"/>
<feature type="transmembrane region" description="Helical" evidence="1">
    <location>
        <begin position="20"/>
        <end position="36"/>
    </location>
</feature>
<keyword evidence="1" id="KW-0472">Membrane</keyword>
<dbReference type="Proteomes" id="UP000544413">
    <property type="component" value="Unassembled WGS sequence"/>
</dbReference>
<dbReference type="Proteomes" id="UP000574104">
    <property type="component" value="Unassembled WGS sequence"/>
</dbReference>
<feature type="transmembrane region" description="Helical" evidence="1">
    <location>
        <begin position="163"/>
        <end position="183"/>
    </location>
</feature>